<dbReference type="OrthoDB" id="9133980at2"/>
<feature type="domain" description="HTH lysR-type" evidence="5">
    <location>
        <begin position="1"/>
        <end position="60"/>
    </location>
</feature>
<evidence type="ECO:0000256" key="4">
    <source>
        <dbReference type="ARBA" id="ARBA00023163"/>
    </source>
</evidence>
<dbReference type="EMBL" id="STFG01000001">
    <property type="protein sequence ID" value="THU05291.1"/>
    <property type="molecule type" value="Genomic_DNA"/>
</dbReference>
<keyword evidence="2" id="KW-0805">Transcription regulation</keyword>
<evidence type="ECO:0000256" key="2">
    <source>
        <dbReference type="ARBA" id="ARBA00023015"/>
    </source>
</evidence>
<dbReference type="Proteomes" id="UP000308917">
    <property type="component" value="Unassembled WGS sequence"/>
</dbReference>
<evidence type="ECO:0000259" key="5">
    <source>
        <dbReference type="PROSITE" id="PS50931"/>
    </source>
</evidence>
<dbReference type="SUPFAM" id="SSF53850">
    <property type="entry name" value="Periplasmic binding protein-like II"/>
    <property type="match status" value="1"/>
</dbReference>
<dbReference type="GO" id="GO:0005829">
    <property type="term" value="C:cytosol"/>
    <property type="evidence" value="ECO:0007669"/>
    <property type="project" value="TreeGrafter"/>
</dbReference>
<dbReference type="Gene3D" id="3.40.190.290">
    <property type="match status" value="1"/>
</dbReference>
<evidence type="ECO:0000256" key="3">
    <source>
        <dbReference type="ARBA" id="ARBA00023125"/>
    </source>
</evidence>
<evidence type="ECO:0000313" key="7">
    <source>
        <dbReference type="Proteomes" id="UP000308917"/>
    </source>
</evidence>
<dbReference type="InterPro" id="IPR050950">
    <property type="entry name" value="HTH-type_LysR_regulators"/>
</dbReference>
<dbReference type="InterPro" id="IPR036388">
    <property type="entry name" value="WH-like_DNA-bd_sf"/>
</dbReference>
<dbReference type="InterPro" id="IPR036390">
    <property type="entry name" value="WH_DNA-bd_sf"/>
</dbReference>
<dbReference type="PROSITE" id="PS50931">
    <property type="entry name" value="HTH_LYSR"/>
    <property type="match status" value="1"/>
</dbReference>
<dbReference type="InterPro" id="IPR000847">
    <property type="entry name" value="LysR_HTH_N"/>
</dbReference>
<gene>
    <name evidence="6" type="ORF">E9531_01730</name>
</gene>
<organism evidence="6 7">
    <name type="scientific">Lampropedia puyangensis</name>
    <dbReference type="NCBI Taxonomy" id="1330072"/>
    <lineage>
        <taxon>Bacteria</taxon>
        <taxon>Pseudomonadati</taxon>
        <taxon>Pseudomonadota</taxon>
        <taxon>Betaproteobacteria</taxon>
        <taxon>Burkholderiales</taxon>
        <taxon>Comamonadaceae</taxon>
        <taxon>Lampropedia</taxon>
    </lineage>
</organism>
<comment type="similarity">
    <text evidence="1">Belongs to the LysR transcriptional regulatory family.</text>
</comment>
<sequence>MNIQPRHLRIFVALAHSLNFSRTADQFFITQPSLSKAVKDFEDILGVALFERSTRTVRLTHSGAELLPLATQLLGELDGGLQQLQQLAGSVSRKLSIAALPSLASTLLPVPVLHLQRQPQNPVAIRIYDGSDSASVQRLLRYQVDFALASSHAIGQELRYEELLRDRFVVVGAKSWHAALARPLSLDALAKLPVITMTDQSSSAKYLMAAYLQKGKVFQPLLQLDQVGTICSFVEQGVGVAVLPYLGAIPLLAVKGLRCQDIVDGPVRSIGIVTRDSAKLSVLAEQALNLVTDAAQKLANQRPEWLVTSRSK</sequence>
<dbReference type="GO" id="GO:0003700">
    <property type="term" value="F:DNA-binding transcription factor activity"/>
    <property type="evidence" value="ECO:0007669"/>
    <property type="project" value="InterPro"/>
</dbReference>
<dbReference type="InterPro" id="IPR005119">
    <property type="entry name" value="LysR_subst-bd"/>
</dbReference>
<keyword evidence="4" id="KW-0804">Transcription</keyword>
<dbReference type="Pfam" id="PF00126">
    <property type="entry name" value="HTH_1"/>
    <property type="match status" value="1"/>
</dbReference>
<dbReference type="Gene3D" id="1.10.10.10">
    <property type="entry name" value="Winged helix-like DNA-binding domain superfamily/Winged helix DNA-binding domain"/>
    <property type="match status" value="1"/>
</dbReference>
<comment type="caution">
    <text evidence="6">The sequence shown here is derived from an EMBL/GenBank/DDBJ whole genome shotgun (WGS) entry which is preliminary data.</text>
</comment>
<dbReference type="PANTHER" id="PTHR30419">
    <property type="entry name" value="HTH-TYPE TRANSCRIPTIONAL REGULATOR YBHD"/>
    <property type="match status" value="1"/>
</dbReference>
<accession>A0A4S8FDW2</accession>
<dbReference type="AlphaFoldDB" id="A0A4S8FDW2"/>
<name>A0A4S8FDW2_9BURK</name>
<dbReference type="PANTHER" id="PTHR30419:SF8">
    <property type="entry name" value="NITROGEN ASSIMILATION TRANSCRIPTIONAL ACTIVATOR-RELATED"/>
    <property type="match status" value="1"/>
</dbReference>
<keyword evidence="7" id="KW-1185">Reference proteome</keyword>
<reference evidence="6 7" key="1">
    <citation type="journal article" date="2015" name="Antonie Van Leeuwenhoek">
        <title>Lampropedia puyangensis sp. nov., isolated from symptomatic bark of Populus ? euramericana canker and emended description of Lampropedia hyalina (Ehrenberg 1832) Lee et al. 2004.</title>
        <authorList>
            <person name="Li Y."/>
            <person name="Wang T."/>
            <person name="Piao C.G."/>
            <person name="Wang L.F."/>
            <person name="Tian G.Z."/>
            <person name="Zhu T.H."/>
            <person name="Guo M.W."/>
        </authorList>
    </citation>
    <scope>NUCLEOTIDE SEQUENCE [LARGE SCALE GENOMIC DNA]</scope>
    <source>
        <strain evidence="6 7">2-bin</strain>
    </source>
</reference>
<protein>
    <submittedName>
        <fullName evidence="6">LysR family transcriptional regulator</fullName>
    </submittedName>
</protein>
<dbReference type="SUPFAM" id="SSF46785">
    <property type="entry name" value="Winged helix' DNA-binding domain"/>
    <property type="match status" value="1"/>
</dbReference>
<evidence type="ECO:0000256" key="1">
    <source>
        <dbReference type="ARBA" id="ARBA00009437"/>
    </source>
</evidence>
<dbReference type="GO" id="GO:0003677">
    <property type="term" value="F:DNA binding"/>
    <property type="evidence" value="ECO:0007669"/>
    <property type="project" value="UniProtKB-KW"/>
</dbReference>
<proteinExistence type="inferred from homology"/>
<dbReference type="RefSeq" id="WP_136572001.1">
    <property type="nucleotide sequence ID" value="NZ_STFG01000001.1"/>
</dbReference>
<evidence type="ECO:0000313" key="6">
    <source>
        <dbReference type="EMBL" id="THU05291.1"/>
    </source>
</evidence>
<dbReference type="Pfam" id="PF03466">
    <property type="entry name" value="LysR_substrate"/>
    <property type="match status" value="1"/>
</dbReference>
<keyword evidence="3" id="KW-0238">DNA-binding</keyword>
<dbReference type="PRINTS" id="PR00039">
    <property type="entry name" value="HTHLYSR"/>
</dbReference>
<dbReference type="FunFam" id="1.10.10.10:FF:000001">
    <property type="entry name" value="LysR family transcriptional regulator"/>
    <property type="match status" value="1"/>
</dbReference>